<evidence type="ECO:0008006" key="4">
    <source>
        <dbReference type="Google" id="ProtNLM"/>
    </source>
</evidence>
<feature type="transmembrane region" description="Helical" evidence="1">
    <location>
        <begin position="25"/>
        <end position="46"/>
    </location>
</feature>
<keyword evidence="1" id="KW-0812">Transmembrane</keyword>
<dbReference type="EMBL" id="JAYMFH010000006">
    <property type="protein sequence ID" value="MEC4294921.1"/>
    <property type="molecule type" value="Genomic_DNA"/>
</dbReference>
<evidence type="ECO:0000313" key="2">
    <source>
        <dbReference type="EMBL" id="MEC4294921.1"/>
    </source>
</evidence>
<proteinExistence type="predicted"/>
<feature type="transmembrane region" description="Helical" evidence="1">
    <location>
        <begin position="66"/>
        <end position="87"/>
    </location>
</feature>
<feature type="transmembrane region" description="Helical" evidence="1">
    <location>
        <begin position="149"/>
        <end position="169"/>
    </location>
</feature>
<keyword evidence="1" id="KW-1133">Transmembrane helix</keyword>
<comment type="caution">
    <text evidence="2">The sequence shown here is derived from an EMBL/GenBank/DDBJ whole genome shotgun (WGS) entry which is preliminary data.</text>
</comment>
<reference evidence="2 3" key="1">
    <citation type="submission" date="2024-01" db="EMBL/GenBank/DDBJ databases">
        <title>novel species in genus Adlercreutzia.</title>
        <authorList>
            <person name="Liu X."/>
        </authorList>
    </citation>
    <scope>NUCLEOTIDE SEQUENCE [LARGE SCALE GENOMIC DNA]</scope>
    <source>
        <strain evidence="2 3">R22</strain>
    </source>
</reference>
<gene>
    <name evidence="2" type="ORF">VJ920_06335</name>
</gene>
<name>A0ABU6IYK1_9ACTN</name>
<keyword evidence="1" id="KW-0472">Membrane</keyword>
<evidence type="ECO:0000313" key="3">
    <source>
        <dbReference type="Proteomes" id="UP001343724"/>
    </source>
</evidence>
<organism evidence="2 3">
    <name type="scientific">Adlercreutzia shanghongiae</name>
    <dbReference type="NCBI Taxonomy" id="3111773"/>
    <lineage>
        <taxon>Bacteria</taxon>
        <taxon>Bacillati</taxon>
        <taxon>Actinomycetota</taxon>
        <taxon>Coriobacteriia</taxon>
        <taxon>Eggerthellales</taxon>
        <taxon>Eggerthellaceae</taxon>
        <taxon>Adlercreutzia</taxon>
    </lineage>
</organism>
<feature type="transmembrane region" description="Helical" evidence="1">
    <location>
        <begin position="108"/>
        <end position="129"/>
    </location>
</feature>
<sequence>MNLIKQWNEYMGPKDERLEAEGNRFAKIGFVILLIGSVVCCYYSIMLEQVSDVTDTPIYTAVGERVFDPAMLLFVCILIACFVSSYLETKHGVVSSRTRLATVDRIPWGYVALLSVATGAVICALSVALRIVAEIQIVGLDEVVWLGDLAIGVVYFTLGFMVAFGAFALQFHSAIKRRRALEGDLED</sequence>
<dbReference type="Proteomes" id="UP001343724">
    <property type="component" value="Unassembled WGS sequence"/>
</dbReference>
<keyword evidence="3" id="KW-1185">Reference proteome</keyword>
<dbReference type="RefSeq" id="WP_326454640.1">
    <property type="nucleotide sequence ID" value="NZ_JAYMFH010000006.1"/>
</dbReference>
<evidence type="ECO:0000256" key="1">
    <source>
        <dbReference type="SAM" id="Phobius"/>
    </source>
</evidence>
<accession>A0ABU6IYK1</accession>
<protein>
    <recommendedName>
        <fullName evidence="4">DUF2975 domain-containing protein</fullName>
    </recommendedName>
</protein>